<dbReference type="SMART" id="SM00849">
    <property type="entry name" value="Lactamase_B"/>
    <property type="match status" value="1"/>
</dbReference>
<dbReference type="Pfam" id="PF00753">
    <property type="entry name" value="Lactamase_B"/>
    <property type="match status" value="1"/>
</dbReference>
<dbReference type="SUPFAM" id="SSF56281">
    <property type="entry name" value="Metallo-hydrolase/oxidoreductase"/>
    <property type="match status" value="1"/>
</dbReference>
<name>A0AAN1KMA4_9VIBR</name>
<dbReference type="GO" id="GO:0004521">
    <property type="term" value="F:RNA endonuclease activity"/>
    <property type="evidence" value="ECO:0007669"/>
    <property type="project" value="TreeGrafter"/>
</dbReference>
<dbReference type="PANTHER" id="PTHR11203:SF37">
    <property type="entry name" value="INTEGRATOR COMPLEX SUBUNIT 11"/>
    <property type="match status" value="1"/>
</dbReference>
<gene>
    <name evidence="4" type="ORF">BSZ05_05105</name>
</gene>
<evidence type="ECO:0000259" key="3">
    <source>
        <dbReference type="SMART" id="SM01027"/>
    </source>
</evidence>
<dbReference type="PANTHER" id="PTHR11203">
    <property type="entry name" value="CLEAVAGE AND POLYADENYLATION SPECIFICITY FACTOR FAMILY MEMBER"/>
    <property type="match status" value="1"/>
</dbReference>
<evidence type="ECO:0000259" key="2">
    <source>
        <dbReference type="SMART" id="SM00849"/>
    </source>
</evidence>
<dbReference type="InterPro" id="IPR001279">
    <property type="entry name" value="Metallo-B-lactamas"/>
</dbReference>
<sequence length="450" mass="50707">MRITDDVYVIHHGGKSTVTGSCHELKIGNHSLLIDCGMFQGRDARDNTLDINFSLRAVRALVLTHSHIDHIGRLPWLFVAGFRGPVYCTQATAHLMPLMLEDGLKLQLGMTQVQRTHLLALIKRHIKPVRYDEWVPIKSVDKRYFSYIRFQPAGHILGSAYVEVKLPNSEVVVFSGDLGPDNTPLLPDPKPPKRADYLFLESTYGDNNHEDVKTRSRRLLEIIQRSVSDGGVILIPAFSVGRTQELLFDIEMLLSQHQLSERLPIIIDSPLAAKVTNTYRRYRKLWNKEAQEKVLLGRRPLSFDQCIVVESHHEHTKIVNRLRVTGEPAIVIAASGMCQGGRIVNYLHALLSDKRTDVVFCGYQAAGTLGRDIQARRPFVTIDEQRVKVNAKVHSMSGYSAHADQRDLLAFVAGCSSRLKQVHLIHGEISGKMELVDRLRQNAPLVSVIY</sequence>
<keyword evidence="1 4" id="KW-0378">Hydrolase</keyword>
<dbReference type="Gene3D" id="3.60.15.10">
    <property type="entry name" value="Ribonuclease Z/Hydroxyacylglutathione hydrolase-like"/>
    <property type="match status" value="1"/>
</dbReference>
<evidence type="ECO:0000256" key="1">
    <source>
        <dbReference type="ARBA" id="ARBA00022801"/>
    </source>
</evidence>
<dbReference type="RefSeq" id="WP_088876348.1">
    <property type="nucleotide sequence ID" value="NZ_CP018308.1"/>
</dbReference>
<dbReference type="InterPro" id="IPR011108">
    <property type="entry name" value="RMMBL"/>
</dbReference>
<dbReference type="InterPro" id="IPR022712">
    <property type="entry name" value="Beta_Casp"/>
</dbReference>
<protein>
    <submittedName>
        <fullName evidence="4">MBL fold hydrolase</fullName>
    </submittedName>
</protein>
<proteinExistence type="predicted"/>
<reference evidence="5" key="1">
    <citation type="submission" date="2016-12" db="EMBL/GenBank/DDBJ databases">
        <title>Comparative genomic analysis reveals the diversity, evolution, and environmental adaptation strategies of the genus Vibrio.</title>
        <authorList>
            <person name="Lin H."/>
            <person name="Wang X."/>
            <person name="Zhang X.-H."/>
        </authorList>
    </citation>
    <scope>NUCLEOTIDE SEQUENCE [LARGE SCALE GENOMIC DNA]</scope>
    <source>
        <strain evidence="5">QT6D1</strain>
    </source>
</reference>
<dbReference type="Pfam" id="PF07521">
    <property type="entry name" value="RMMBL"/>
    <property type="match status" value="1"/>
</dbReference>
<dbReference type="SMART" id="SM01027">
    <property type="entry name" value="Beta-Casp"/>
    <property type="match status" value="1"/>
</dbReference>
<dbReference type="KEGG" id="vsh:BSZ05_05105"/>
<evidence type="ECO:0000313" key="4">
    <source>
        <dbReference type="EMBL" id="ASI89234.1"/>
    </source>
</evidence>
<dbReference type="InterPro" id="IPR050698">
    <property type="entry name" value="MBL"/>
</dbReference>
<dbReference type="EMBL" id="CP018308">
    <property type="protein sequence ID" value="ASI89234.1"/>
    <property type="molecule type" value="Genomic_DNA"/>
</dbReference>
<dbReference type="Pfam" id="PF10996">
    <property type="entry name" value="Beta-Casp"/>
    <property type="match status" value="1"/>
</dbReference>
<feature type="domain" description="Metallo-beta-lactamase" evidence="2">
    <location>
        <begin position="19"/>
        <end position="231"/>
    </location>
</feature>
<dbReference type="Proteomes" id="UP000197092">
    <property type="component" value="Chromosome 1"/>
</dbReference>
<feature type="domain" description="Beta-Casp" evidence="3">
    <location>
        <begin position="243"/>
        <end position="373"/>
    </location>
</feature>
<organism evidence="4 5">
    <name type="scientific">Vibrio mediterranei</name>
    <dbReference type="NCBI Taxonomy" id="689"/>
    <lineage>
        <taxon>Bacteria</taxon>
        <taxon>Pseudomonadati</taxon>
        <taxon>Pseudomonadota</taxon>
        <taxon>Gammaproteobacteria</taxon>
        <taxon>Vibrionales</taxon>
        <taxon>Vibrionaceae</taxon>
        <taxon>Vibrio</taxon>
    </lineage>
</organism>
<dbReference type="CDD" id="cd16295">
    <property type="entry name" value="TTHA0252-CPSF-like_MBL-fold"/>
    <property type="match status" value="1"/>
</dbReference>
<dbReference type="GO" id="GO:0016787">
    <property type="term" value="F:hydrolase activity"/>
    <property type="evidence" value="ECO:0007669"/>
    <property type="project" value="UniProtKB-KW"/>
</dbReference>
<evidence type="ECO:0000313" key="5">
    <source>
        <dbReference type="Proteomes" id="UP000197092"/>
    </source>
</evidence>
<dbReference type="Gene3D" id="3.40.50.10890">
    <property type="match status" value="1"/>
</dbReference>
<dbReference type="InterPro" id="IPR036866">
    <property type="entry name" value="RibonucZ/Hydroxyglut_hydro"/>
</dbReference>
<dbReference type="AlphaFoldDB" id="A0AAN1KMA4"/>
<accession>A0AAN1KMA4</accession>